<dbReference type="Proteomes" id="UP001383192">
    <property type="component" value="Unassembled WGS sequence"/>
</dbReference>
<evidence type="ECO:0000313" key="1">
    <source>
        <dbReference type="EMBL" id="KAK7039269.1"/>
    </source>
</evidence>
<accession>A0AAW0CJW1</accession>
<sequence length="311" mass="34911">MSYAPENLTAEPEVYFTDNTVEPPHLHTLAPSVAQIKDLYQRIAKAIIFSNSATLELARITLGDDGTEVAGQETLNSRRDAVVEYLRAHFPPLISTVSASDCEASQRIQGIPAEAVYIDVRLFNALRLVDRYRMSGVYDKHYQRGQAEILCFFFTVCILRELAHVVYSVFSKKPTKKLSEKVVLAMEHRIFGGEVLGDYKLTWEDPKTIGFKDELGETRYLSIKDEHNPLWLHLEKVDLDTINLCVRTLPVTQVKLLKGFSGPRYAQTSSAPTKLSSSEQSSSALSAEEQLALKFPGMLFSVRGTPDVFYV</sequence>
<gene>
    <name evidence="1" type="ORF">VNI00_010174</name>
</gene>
<evidence type="ECO:0000313" key="2">
    <source>
        <dbReference type="Proteomes" id="UP001383192"/>
    </source>
</evidence>
<protein>
    <submittedName>
        <fullName evidence="1">Uncharacterized protein</fullName>
    </submittedName>
</protein>
<keyword evidence="2" id="KW-1185">Reference proteome</keyword>
<organism evidence="1 2">
    <name type="scientific">Paramarasmius palmivorus</name>
    <dbReference type="NCBI Taxonomy" id="297713"/>
    <lineage>
        <taxon>Eukaryota</taxon>
        <taxon>Fungi</taxon>
        <taxon>Dikarya</taxon>
        <taxon>Basidiomycota</taxon>
        <taxon>Agaricomycotina</taxon>
        <taxon>Agaricomycetes</taxon>
        <taxon>Agaricomycetidae</taxon>
        <taxon>Agaricales</taxon>
        <taxon>Marasmiineae</taxon>
        <taxon>Marasmiaceae</taxon>
        <taxon>Paramarasmius</taxon>
    </lineage>
</organism>
<dbReference type="EMBL" id="JAYKXP010000039">
    <property type="protein sequence ID" value="KAK7039269.1"/>
    <property type="molecule type" value="Genomic_DNA"/>
</dbReference>
<comment type="caution">
    <text evidence="1">The sequence shown here is derived from an EMBL/GenBank/DDBJ whole genome shotgun (WGS) entry which is preliminary data.</text>
</comment>
<name>A0AAW0CJW1_9AGAR</name>
<dbReference type="AlphaFoldDB" id="A0AAW0CJW1"/>
<proteinExistence type="predicted"/>
<reference evidence="1 2" key="1">
    <citation type="submission" date="2024-01" db="EMBL/GenBank/DDBJ databases">
        <title>A draft genome for a cacao thread blight-causing isolate of Paramarasmius palmivorus.</title>
        <authorList>
            <person name="Baruah I.K."/>
            <person name="Bukari Y."/>
            <person name="Amoako-Attah I."/>
            <person name="Meinhardt L.W."/>
            <person name="Bailey B.A."/>
            <person name="Cohen S.P."/>
        </authorList>
    </citation>
    <scope>NUCLEOTIDE SEQUENCE [LARGE SCALE GENOMIC DNA]</scope>
    <source>
        <strain evidence="1 2">GH-12</strain>
    </source>
</reference>